<dbReference type="KEGG" id="ela:UCREL1_5360"/>
<evidence type="ECO:0000313" key="8">
    <source>
        <dbReference type="Proteomes" id="UP000012174"/>
    </source>
</evidence>
<dbReference type="InterPro" id="IPR027417">
    <property type="entry name" value="P-loop_NTPase"/>
</dbReference>
<dbReference type="GO" id="GO:0007018">
    <property type="term" value="P:microtubule-based movement"/>
    <property type="evidence" value="ECO:0007669"/>
    <property type="project" value="InterPro"/>
</dbReference>
<comment type="similarity">
    <text evidence="3 4">Belongs to the TRAFAC class myosin-kinesin ATPase superfamily. Kinesin family.</text>
</comment>
<feature type="region of interest" description="Disordered" evidence="5">
    <location>
        <begin position="109"/>
        <end position="131"/>
    </location>
</feature>
<evidence type="ECO:0000256" key="5">
    <source>
        <dbReference type="SAM" id="MobiDB-lite"/>
    </source>
</evidence>
<accession>M7ST42</accession>
<reference evidence="8" key="1">
    <citation type="journal article" date="2013" name="Genome Announc.">
        <title>Draft genome sequence of the grapevine dieback fungus Eutypa lata UCR-EL1.</title>
        <authorList>
            <person name="Blanco-Ulate B."/>
            <person name="Rolshausen P.E."/>
            <person name="Cantu D."/>
        </authorList>
    </citation>
    <scope>NUCLEOTIDE SEQUENCE [LARGE SCALE GENOMIC DNA]</scope>
    <source>
        <strain evidence="8">UCR-EL1</strain>
    </source>
</reference>
<dbReference type="STRING" id="1287681.M7ST42"/>
<sequence>MDLRGQYKAQEPTQAMPATRQKGSPPADKTAKQGVAKQGIAKQGIAKQETTKQEVATLKDIAETRSEIANVSQALLSLADVVKTYSKNNSNKLDSINTQLETLTASVIQKPSTTTDNNGSASSTGEDTRRYVESRLKEKIAQLEAEILAQKGEKRRGSAAGRDGSHATDEVRTLQSKVEQERVRAEKAEATAEHATRERDEAIADRERALETLEDIDKKWVAHFEESLVAHENIEEVLRESIDREQDRRRQLFDQVQDLKGNIRVMCRIRPAPKWVDEGELMDFGAPTPGDFSDKWGRLNLQATRKAAMGTVLETKTFDFERIFGQEDTNETVFDEISDLVQSATQGKKVTLFAYGQTGSGKTHTMLGSDKDPGIIPQTIDMMFDVANESPDYRYTVAMSIIEVYQDAVHDLLIEPEHGKKARVRLSEAAWAETESAAAASAILSQASQYRTVAATNANDQSSRSHLIISFQITKEHLAGNRAGQVAKGTLNLVDLAGSERTAAAGATGTQMREGVSINSDLMNLNLVITALGNGTRVPFDSALTKALKGSLEKGSRTLMFVMVSPFKKDQSQTVQTLDKGAEATKAKLASIGRANNFATTSKKPGASPASGSKHITSTTPTTTTTVKACNGASAAARTPSRRQTQNTSIPRPSSNSAKSLVSRLSSGGKRTPHTPR</sequence>
<dbReference type="Gene3D" id="3.40.850.10">
    <property type="entry name" value="Kinesin motor domain"/>
    <property type="match status" value="1"/>
</dbReference>
<dbReference type="GO" id="GO:0003777">
    <property type="term" value="F:microtubule motor activity"/>
    <property type="evidence" value="ECO:0007669"/>
    <property type="project" value="InterPro"/>
</dbReference>
<dbReference type="AlphaFoldDB" id="M7ST42"/>
<feature type="domain" description="Kinesin motor" evidence="6">
    <location>
        <begin position="262"/>
        <end position="587"/>
    </location>
</feature>
<feature type="binding site" evidence="3">
    <location>
        <begin position="356"/>
        <end position="363"/>
    </location>
    <ligand>
        <name>ATP</name>
        <dbReference type="ChEBI" id="CHEBI:30616"/>
    </ligand>
</feature>
<proteinExistence type="inferred from homology"/>
<organism evidence="7 8">
    <name type="scientific">Eutypa lata (strain UCR-EL1)</name>
    <name type="common">Grapevine dieback disease fungus</name>
    <name type="synonym">Eutypa armeniacae</name>
    <dbReference type="NCBI Taxonomy" id="1287681"/>
    <lineage>
        <taxon>Eukaryota</taxon>
        <taxon>Fungi</taxon>
        <taxon>Dikarya</taxon>
        <taxon>Ascomycota</taxon>
        <taxon>Pezizomycotina</taxon>
        <taxon>Sordariomycetes</taxon>
        <taxon>Xylariomycetidae</taxon>
        <taxon>Xylariales</taxon>
        <taxon>Diatrypaceae</taxon>
        <taxon>Eutypa</taxon>
    </lineage>
</organism>
<dbReference type="GO" id="GO:0008017">
    <property type="term" value="F:microtubule binding"/>
    <property type="evidence" value="ECO:0007669"/>
    <property type="project" value="InterPro"/>
</dbReference>
<feature type="compositionally biased region" description="Polar residues" evidence="5">
    <location>
        <begin position="642"/>
        <end position="666"/>
    </location>
</feature>
<dbReference type="Pfam" id="PF00225">
    <property type="entry name" value="Kinesin"/>
    <property type="match status" value="1"/>
</dbReference>
<dbReference type="SMART" id="SM00129">
    <property type="entry name" value="KISc"/>
    <property type="match status" value="1"/>
</dbReference>
<protein>
    <recommendedName>
        <fullName evidence="4">Kinesin-like protein</fullName>
    </recommendedName>
</protein>
<keyword evidence="1 3" id="KW-0547">Nucleotide-binding</keyword>
<dbReference type="PRINTS" id="PR00380">
    <property type="entry name" value="KINESINHEAVY"/>
</dbReference>
<evidence type="ECO:0000259" key="6">
    <source>
        <dbReference type="PROSITE" id="PS50067"/>
    </source>
</evidence>
<dbReference type="GO" id="GO:0005874">
    <property type="term" value="C:microtubule"/>
    <property type="evidence" value="ECO:0007669"/>
    <property type="project" value="UniProtKB-KW"/>
</dbReference>
<evidence type="ECO:0000256" key="1">
    <source>
        <dbReference type="ARBA" id="ARBA00022741"/>
    </source>
</evidence>
<feature type="region of interest" description="Disordered" evidence="5">
    <location>
        <begin position="151"/>
        <end position="200"/>
    </location>
</feature>
<dbReference type="SUPFAM" id="SSF52540">
    <property type="entry name" value="P-loop containing nucleoside triphosphate hydrolases"/>
    <property type="match status" value="1"/>
</dbReference>
<dbReference type="InterPro" id="IPR027640">
    <property type="entry name" value="Kinesin-like_fam"/>
</dbReference>
<dbReference type="OMA" id="CTKRPRD"/>
<feature type="compositionally biased region" description="Low complexity" evidence="5">
    <location>
        <begin position="617"/>
        <end position="626"/>
    </location>
</feature>
<dbReference type="OrthoDB" id="3176171at2759"/>
<dbReference type="PROSITE" id="PS00411">
    <property type="entry name" value="KINESIN_MOTOR_1"/>
    <property type="match status" value="1"/>
</dbReference>
<feature type="compositionally biased region" description="Polar residues" evidence="5">
    <location>
        <begin position="109"/>
        <end position="125"/>
    </location>
</feature>
<feature type="compositionally biased region" description="Basic and acidic residues" evidence="5">
    <location>
        <begin position="163"/>
        <end position="200"/>
    </location>
</feature>
<dbReference type="Proteomes" id="UP000012174">
    <property type="component" value="Unassembled WGS sequence"/>
</dbReference>
<keyword evidence="4" id="KW-0493">Microtubule</keyword>
<dbReference type="InterPro" id="IPR036961">
    <property type="entry name" value="Kinesin_motor_dom_sf"/>
</dbReference>
<dbReference type="HOGENOM" id="CLU_405979_0_0_1"/>
<gene>
    <name evidence="7" type="ORF">UCREL1_5360</name>
</gene>
<dbReference type="PROSITE" id="PS50067">
    <property type="entry name" value="KINESIN_MOTOR_2"/>
    <property type="match status" value="1"/>
</dbReference>
<evidence type="ECO:0000256" key="2">
    <source>
        <dbReference type="ARBA" id="ARBA00022840"/>
    </source>
</evidence>
<evidence type="ECO:0000256" key="4">
    <source>
        <dbReference type="RuleBase" id="RU000394"/>
    </source>
</evidence>
<keyword evidence="2 3" id="KW-0067">ATP-binding</keyword>
<keyword evidence="3 4" id="KW-0505">Motor protein</keyword>
<evidence type="ECO:0000256" key="3">
    <source>
        <dbReference type="PROSITE-ProRule" id="PRU00283"/>
    </source>
</evidence>
<feature type="region of interest" description="Disordered" evidence="5">
    <location>
        <begin position="1"/>
        <end position="49"/>
    </location>
</feature>
<dbReference type="eggNOG" id="KOG0239">
    <property type="taxonomic scope" value="Eukaryota"/>
</dbReference>
<keyword evidence="8" id="KW-1185">Reference proteome</keyword>
<evidence type="ECO:0000313" key="7">
    <source>
        <dbReference type="EMBL" id="EMR67648.1"/>
    </source>
</evidence>
<feature type="region of interest" description="Disordered" evidence="5">
    <location>
        <begin position="596"/>
        <end position="677"/>
    </location>
</feature>
<dbReference type="PANTHER" id="PTHR47972">
    <property type="entry name" value="KINESIN-LIKE PROTEIN KLP-3"/>
    <property type="match status" value="1"/>
</dbReference>
<dbReference type="InterPro" id="IPR019821">
    <property type="entry name" value="Kinesin_motor_CS"/>
</dbReference>
<name>M7ST42_EUTLA</name>
<dbReference type="EMBL" id="KB706395">
    <property type="protein sequence ID" value="EMR67648.1"/>
    <property type="molecule type" value="Genomic_DNA"/>
</dbReference>
<dbReference type="InterPro" id="IPR001752">
    <property type="entry name" value="Kinesin_motor_dom"/>
</dbReference>
<dbReference type="GO" id="GO:0005524">
    <property type="term" value="F:ATP binding"/>
    <property type="evidence" value="ECO:0007669"/>
    <property type="project" value="UniProtKB-UniRule"/>
</dbReference>